<dbReference type="EMBL" id="SCFR01000001">
    <property type="protein sequence ID" value="TFF67690.1"/>
    <property type="molecule type" value="Genomic_DNA"/>
</dbReference>
<dbReference type="CDD" id="cd04164">
    <property type="entry name" value="trmE"/>
    <property type="match status" value="1"/>
</dbReference>
<comment type="similarity">
    <text evidence="1 10 11">Belongs to the TRAFAC class TrmE-Era-EngA-EngB-Septin-like GTPase superfamily. TrmE GTPase family.</text>
</comment>
<keyword evidence="2 10" id="KW-0963">Cytoplasm</keyword>
<dbReference type="InterPro" id="IPR004520">
    <property type="entry name" value="GTPase_MnmE"/>
</dbReference>
<dbReference type="InterPro" id="IPR018948">
    <property type="entry name" value="GTP-bd_TrmE_N"/>
</dbReference>
<evidence type="ECO:0000256" key="10">
    <source>
        <dbReference type="HAMAP-Rule" id="MF_00379"/>
    </source>
</evidence>
<comment type="subunit">
    <text evidence="10">Homodimer. Heterotetramer of two MnmE and two MnmG subunits.</text>
</comment>
<accession>A0A4R9C378</accession>
<keyword evidence="9 10" id="KW-0342">GTP-binding</keyword>
<keyword evidence="7 10" id="KW-0460">Magnesium</keyword>
<dbReference type="InterPro" id="IPR027368">
    <property type="entry name" value="MnmE_dom2"/>
</dbReference>
<dbReference type="EC" id="3.6.-.-" evidence="10"/>
<feature type="binding site" evidence="10">
    <location>
        <position position="255"/>
    </location>
    <ligand>
        <name>K(+)</name>
        <dbReference type="ChEBI" id="CHEBI:29103"/>
    </ligand>
</feature>
<keyword evidence="3 10" id="KW-0819">tRNA processing</keyword>
<feature type="binding site" evidence="10">
    <location>
        <position position="22"/>
    </location>
    <ligand>
        <name>(6S)-5-formyl-5,6,7,8-tetrahydrofolate</name>
        <dbReference type="ChEBI" id="CHEBI:57457"/>
    </ligand>
</feature>
<dbReference type="FunFam" id="3.40.50.300:FF:000494">
    <property type="entry name" value="tRNA modification GTPase MnmE"/>
    <property type="match status" value="1"/>
</dbReference>
<dbReference type="GO" id="GO:0003924">
    <property type="term" value="F:GTPase activity"/>
    <property type="evidence" value="ECO:0007669"/>
    <property type="project" value="UniProtKB-UniRule"/>
</dbReference>
<keyword evidence="8 10" id="KW-0630">Potassium</keyword>
<organism evidence="13 14">
    <name type="scientific">Helcococcus ovis</name>
    <dbReference type="NCBI Taxonomy" id="72026"/>
    <lineage>
        <taxon>Bacteria</taxon>
        <taxon>Bacillati</taxon>
        <taxon>Bacillota</taxon>
        <taxon>Tissierellia</taxon>
        <taxon>Tissierellales</taxon>
        <taxon>Peptoniphilaceae</taxon>
        <taxon>Helcococcus</taxon>
    </lineage>
</organism>
<keyword evidence="5 10" id="KW-0547">Nucleotide-binding</keyword>
<evidence type="ECO:0000256" key="2">
    <source>
        <dbReference type="ARBA" id="ARBA00022490"/>
    </source>
</evidence>
<dbReference type="Proteomes" id="UP000297454">
    <property type="component" value="Unassembled WGS sequence"/>
</dbReference>
<feature type="binding site" evidence="10">
    <location>
        <begin position="250"/>
        <end position="256"/>
    </location>
    <ligand>
        <name>GTP</name>
        <dbReference type="ChEBI" id="CHEBI:37565"/>
    </ligand>
</feature>
<evidence type="ECO:0000256" key="3">
    <source>
        <dbReference type="ARBA" id="ARBA00022694"/>
    </source>
</evidence>
<feature type="binding site" evidence="10">
    <location>
        <position position="252"/>
    </location>
    <ligand>
        <name>K(+)</name>
        <dbReference type="ChEBI" id="CHEBI:29103"/>
    </ligand>
</feature>
<comment type="cofactor">
    <cofactor evidence="10">
        <name>K(+)</name>
        <dbReference type="ChEBI" id="CHEBI:29103"/>
    </cofactor>
    <text evidence="10">Binds 1 potassium ion per subunit.</text>
</comment>
<dbReference type="SUPFAM" id="SSF116878">
    <property type="entry name" value="TrmE connector domain"/>
    <property type="match status" value="1"/>
</dbReference>
<keyword evidence="6 10" id="KW-0378">Hydrolase</keyword>
<comment type="caution">
    <text evidence="13">The sequence shown here is derived from an EMBL/GenBank/DDBJ whole genome shotgun (WGS) entry which is preliminary data.</text>
</comment>
<feature type="binding site" evidence="10">
    <location>
        <position position="250"/>
    </location>
    <ligand>
        <name>K(+)</name>
        <dbReference type="ChEBI" id="CHEBI:29103"/>
    </ligand>
</feature>
<keyword evidence="4 10" id="KW-0479">Metal-binding</keyword>
<evidence type="ECO:0000256" key="4">
    <source>
        <dbReference type="ARBA" id="ARBA00022723"/>
    </source>
</evidence>
<feature type="binding site" evidence="10">
    <location>
        <position position="235"/>
    </location>
    <ligand>
        <name>Mg(2+)</name>
        <dbReference type="ChEBI" id="CHEBI:18420"/>
    </ligand>
</feature>
<dbReference type="PANTHER" id="PTHR42714">
    <property type="entry name" value="TRNA MODIFICATION GTPASE GTPBP3"/>
    <property type="match status" value="1"/>
</dbReference>
<evidence type="ECO:0000256" key="9">
    <source>
        <dbReference type="ARBA" id="ARBA00023134"/>
    </source>
</evidence>
<dbReference type="GO" id="GO:0030488">
    <property type="term" value="P:tRNA methylation"/>
    <property type="evidence" value="ECO:0007669"/>
    <property type="project" value="TreeGrafter"/>
</dbReference>
<dbReference type="InterPro" id="IPR027266">
    <property type="entry name" value="TrmE/GcvT-like"/>
</dbReference>
<dbReference type="NCBIfam" id="TIGR00231">
    <property type="entry name" value="small_GTP"/>
    <property type="match status" value="1"/>
</dbReference>
<feature type="binding site" evidence="10">
    <location>
        <position position="86"/>
    </location>
    <ligand>
        <name>(6S)-5-formyl-5,6,7,8-tetrahydrofolate</name>
        <dbReference type="ChEBI" id="CHEBI:57457"/>
    </ligand>
</feature>
<comment type="function">
    <text evidence="10">Exhibits a very high intrinsic GTPase hydrolysis rate. Involved in the addition of a carboxymethylaminomethyl (cmnm) group at the wobble position (U34) of certain tRNAs, forming tRNA-cmnm(5)s(2)U34.</text>
</comment>
<dbReference type="InterPro" id="IPR025867">
    <property type="entry name" value="MnmE_helical"/>
</dbReference>
<evidence type="ECO:0000313" key="13">
    <source>
        <dbReference type="EMBL" id="TFF67690.1"/>
    </source>
</evidence>
<dbReference type="InterPro" id="IPR031168">
    <property type="entry name" value="G_TrmE"/>
</dbReference>
<proteinExistence type="inferred from homology"/>
<name>A0A4R9C378_9FIRM</name>
<feature type="binding site" evidence="10">
    <location>
        <position position="256"/>
    </location>
    <ligand>
        <name>Mg(2+)</name>
        <dbReference type="ChEBI" id="CHEBI:18420"/>
    </ligand>
</feature>
<dbReference type="PROSITE" id="PS51709">
    <property type="entry name" value="G_TRME"/>
    <property type="match status" value="1"/>
</dbReference>
<feature type="binding site" evidence="10">
    <location>
        <begin position="231"/>
        <end position="236"/>
    </location>
    <ligand>
        <name>GTP</name>
        <dbReference type="ChEBI" id="CHEBI:37565"/>
    </ligand>
</feature>
<dbReference type="RefSeq" id="WP_134710835.1">
    <property type="nucleotide sequence ID" value="NZ_CP119081.1"/>
</dbReference>
<dbReference type="CDD" id="cd14858">
    <property type="entry name" value="TrmE_N"/>
    <property type="match status" value="1"/>
</dbReference>
<dbReference type="GO" id="GO:0046872">
    <property type="term" value="F:metal ion binding"/>
    <property type="evidence" value="ECO:0007669"/>
    <property type="project" value="UniProtKB-KW"/>
</dbReference>
<dbReference type="GeneID" id="97031750"/>
<dbReference type="Pfam" id="PF01926">
    <property type="entry name" value="MMR_HSR1"/>
    <property type="match status" value="1"/>
</dbReference>
<comment type="subcellular location">
    <subcellularLocation>
        <location evidence="10">Cytoplasm</location>
    </subcellularLocation>
</comment>
<keyword evidence="14" id="KW-1185">Reference proteome</keyword>
<dbReference type="GO" id="GO:0005525">
    <property type="term" value="F:GTP binding"/>
    <property type="evidence" value="ECO:0007669"/>
    <property type="project" value="UniProtKB-UniRule"/>
</dbReference>
<dbReference type="PANTHER" id="PTHR42714:SF2">
    <property type="entry name" value="TRNA MODIFICATION GTPASE GTPBP3, MITOCHONDRIAL"/>
    <property type="match status" value="1"/>
</dbReference>
<dbReference type="InterPro" id="IPR027417">
    <property type="entry name" value="P-loop_NTPase"/>
</dbReference>
<dbReference type="Gene3D" id="3.40.50.300">
    <property type="entry name" value="P-loop containing nucleotide triphosphate hydrolases"/>
    <property type="match status" value="1"/>
</dbReference>
<sequence>MAEKTIAAISTATGEAGIGIVRMSGEESFDIAKKIFRKPNKQTVKDFQNRKLNYGYIFDNNENMIDEVLLAFMKGPHTYTREDIVEIYCHGGHIAVKKILDLLLKNGAYMADRGEFTKRAFLNGRLDLSQAEAVIDLIDAKTDKAYEASLLQLKGSVASKVKEIKTKMLDLMARVEFSINFMEDYEDDLPLDPLYEKSENILKDLNELINSSNQGRILKDGIKTAIIGKPNVGKSSLLNALLKENRAIVTDVAGTTRDTIEESLNLGGVSINIIDTAGIRDTDDLVESIGVEKSIQIANSADLVIAIFDMSRLLDNEDEKILELLNNKKSIILLNKQDLEIKADKKLIENNFGNSTIIDMSIIEEKGIKELEDSILDMFFDGEIKVDNTVLITNIRHRDLLVKARDNIISAVNDVKKGIPLDAVEIDFRNAFSQMGEITGETIEEDILDKIFKDFCIGK</sequence>
<dbReference type="GO" id="GO:0005829">
    <property type="term" value="C:cytosol"/>
    <property type="evidence" value="ECO:0007669"/>
    <property type="project" value="TreeGrafter"/>
</dbReference>
<evidence type="ECO:0000259" key="12">
    <source>
        <dbReference type="PROSITE" id="PS51709"/>
    </source>
</evidence>
<evidence type="ECO:0000313" key="14">
    <source>
        <dbReference type="Proteomes" id="UP000297454"/>
    </source>
</evidence>
<dbReference type="InterPro" id="IPR006073">
    <property type="entry name" value="GTP-bd"/>
</dbReference>
<dbReference type="GO" id="GO:0042802">
    <property type="term" value="F:identical protein binding"/>
    <property type="evidence" value="ECO:0007669"/>
    <property type="project" value="UniProtKB-ARBA"/>
</dbReference>
<evidence type="ECO:0000256" key="5">
    <source>
        <dbReference type="ARBA" id="ARBA00022741"/>
    </source>
</evidence>
<dbReference type="Pfam" id="PF12631">
    <property type="entry name" value="MnmE_helical"/>
    <property type="match status" value="1"/>
</dbReference>
<evidence type="ECO:0000256" key="1">
    <source>
        <dbReference type="ARBA" id="ARBA00011043"/>
    </source>
</evidence>
<evidence type="ECO:0000256" key="8">
    <source>
        <dbReference type="ARBA" id="ARBA00022958"/>
    </source>
</evidence>
<dbReference type="Pfam" id="PF10396">
    <property type="entry name" value="TrmE_N"/>
    <property type="match status" value="1"/>
</dbReference>
<dbReference type="Gene3D" id="3.30.1360.120">
    <property type="entry name" value="Probable tRNA modification gtpase trme, domain 1"/>
    <property type="match status" value="1"/>
</dbReference>
<comment type="caution">
    <text evidence="10">Lacks conserved residue(s) required for the propagation of feature annotation.</text>
</comment>
<feature type="binding site" evidence="10">
    <location>
        <position position="459"/>
    </location>
    <ligand>
        <name>(6S)-5-formyl-5,6,7,8-tetrahydrofolate</name>
        <dbReference type="ChEBI" id="CHEBI:57457"/>
    </ligand>
</feature>
<dbReference type="NCBIfam" id="NF003661">
    <property type="entry name" value="PRK05291.1-3"/>
    <property type="match status" value="1"/>
</dbReference>
<feature type="domain" description="TrmE-type G" evidence="12">
    <location>
        <begin position="221"/>
        <end position="380"/>
    </location>
</feature>
<protein>
    <recommendedName>
        <fullName evidence="10">tRNA modification GTPase MnmE</fullName>
        <ecNumber evidence="10">3.6.-.-</ecNumber>
    </recommendedName>
</protein>
<dbReference type="GO" id="GO:0002098">
    <property type="term" value="P:tRNA wobble uridine modification"/>
    <property type="evidence" value="ECO:0007669"/>
    <property type="project" value="TreeGrafter"/>
</dbReference>
<feature type="binding site" evidence="10">
    <location>
        <position position="125"/>
    </location>
    <ligand>
        <name>(6S)-5-formyl-5,6,7,8-tetrahydrofolate</name>
        <dbReference type="ChEBI" id="CHEBI:57457"/>
    </ligand>
</feature>
<reference evidence="13 14" key="1">
    <citation type="submission" date="2019-01" db="EMBL/GenBank/DDBJ databases">
        <title>Draft Genome Sequences of Helcococcus ovis Strains Isolated from the Uterus and Vagina of Dairy Cows with Metritis.</title>
        <authorList>
            <person name="Cunha F."/>
            <person name="Jeon S.J."/>
            <person name="Kutzer P."/>
            <person name="Galvao K.N."/>
        </authorList>
    </citation>
    <scope>NUCLEOTIDE SEQUENCE [LARGE SCALE GENOMIC DNA]</scope>
    <source>
        <strain evidence="13 14">KG-37</strain>
    </source>
</reference>
<dbReference type="Gene3D" id="1.20.120.430">
    <property type="entry name" value="tRNA modification GTPase MnmE domain 2"/>
    <property type="match status" value="1"/>
</dbReference>
<dbReference type="AlphaFoldDB" id="A0A4R9C378"/>
<feature type="binding site" evidence="10">
    <location>
        <begin position="275"/>
        <end position="278"/>
    </location>
    <ligand>
        <name>GTP</name>
        <dbReference type="ChEBI" id="CHEBI:37565"/>
    </ligand>
</feature>
<evidence type="ECO:0000256" key="6">
    <source>
        <dbReference type="ARBA" id="ARBA00022801"/>
    </source>
</evidence>
<gene>
    <name evidence="10 13" type="primary">mnmE</name>
    <name evidence="10" type="synonym">trmE</name>
    <name evidence="13" type="ORF">EQF91_00395</name>
</gene>
<dbReference type="FunFam" id="3.30.1360.120:FF:000003">
    <property type="entry name" value="tRNA modification GTPase MnmE"/>
    <property type="match status" value="1"/>
</dbReference>
<evidence type="ECO:0000256" key="11">
    <source>
        <dbReference type="RuleBase" id="RU003313"/>
    </source>
</evidence>
<dbReference type="NCBIfam" id="TIGR00450">
    <property type="entry name" value="mnmE_trmE_thdF"/>
    <property type="match status" value="1"/>
</dbReference>
<dbReference type="OrthoDB" id="9805918at2"/>
<dbReference type="SUPFAM" id="SSF52540">
    <property type="entry name" value="P-loop containing nucleoside triphosphate hydrolases"/>
    <property type="match status" value="1"/>
</dbReference>
<dbReference type="InterPro" id="IPR005225">
    <property type="entry name" value="Small_GTP-bd"/>
</dbReference>
<evidence type="ECO:0000256" key="7">
    <source>
        <dbReference type="ARBA" id="ARBA00022842"/>
    </source>
</evidence>
<feature type="binding site" evidence="10">
    <location>
        <position position="231"/>
    </location>
    <ligand>
        <name>K(+)</name>
        <dbReference type="ChEBI" id="CHEBI:29103"/>
    </ligand>
</feature>
<dbReference type="HAMAP" id="MF_00379">
    <property type="entry name" value="GTPase_MnmE"/>
    <property type="match status" value="1"/>
</dbReference>